<evidence type="ECO:0000313" key="2">
    <source>
        <dbReference type="EMBL" id="ROM33331.1"/>
    </source>
</evidence>
<organism evidence="2 3">
    <name type="scientific">Pseudomonas poae</name>
    <dbReference type="NCBI Taxonomy" id="200451"/>
    <lineage>
        <taxon>Bacteria</taxon>
        <taxon>Pseudomonadati</taxon>
        <taxon>Pseudomonadota</taxon>
        <taxon>Gammaproteobacteria</taxon>
        <taxon>Pseudomonadales</taxon>
        <taxon>Pseudomonadaceae</taxon>
        <taxon>Pseudomonas</taxon>
    </lineage>
</organism>
<sequence>MTLIIFETTANVIATQAMISNTLGVMVDFVTFSEAFTRGTRRVTSTCMAAPTAAIATATVPATVFRIGRSHDRQSRGQQRRSGKHHCARHNGN</sequence>
<evidence type="ECO:0000256" key="1">
    <source>
        <dbReference type="SAM" id="MobiDB-lite"/>
    </source>
</evidence>
<dbReference type="EMBL" id="MOAY01000081">
    <property type="protein sequence ID" value="ROM33331.1"/>
    <property type="molecule type" value="Genomic_DNA"/>
</dbReference>
<feature type="region of interest" description="Disordered" evidence="1">
    <location>
        <begin position="67"/>
        <end position="93"/>
    </location>
</feature>
<dbReference type="Proteomes" id="UP000284656">
    <property type="component" value="Unassembled WGS sequence"/>
</dbReference>
<name>A0A423EPU7_9PSED</name>
<evidence type="ECO:0000313" key="3">
    <source>
        <dbReference type="Proteomes" id="UP000284656"/>
    </source>
</evidence>
<dbReference type="AlphaFoldDB" id="A0A423EPU7"/>
<proteinExistence type="predicted"/>
<feature type="compositionally biased region" description="Basic residues" evidence="1">
    <location>
        <begin position="78"/>
        <end position="93"/>
    </location>
</feature>
<comment type="caution">
    <text evidence="2">The sequence shown here is derived from an EMBL/GenBank/DDBJ whole genome shotgun (WGS) entry which is preliminary data.</text>
</comment>
<reference evidence="2 3" key="1">
    <citation type="submission" date="2016-10" db="EMBL/GenBank/DDBJ databases">
        <title>Comparative genome analysis of multiple Pseudomonas spp. focuses on biocontrol and plant growth promoting traits.</title>
        <authorList>
            <person name="Tao X.-Y."/>
            <person name="Taylor C.G."/>
        </authorList>
    </citation>
    <scope>NUCLEOTIDE SEQUENCE [LARGE SCALE GENOMIC DNA]</scope>
    <source>
        <strain evidence="2 3">29G9</strain>
    </source>
</reference>
<gene>
    <name evidence="2" type="ORF">BK648_21170</name>
</gene>
<protein>
    <submittedName>
        <fullName evidence="2">Uncharacterized protein</fullName>
    </submittedName>
</protein>
<accession>A0A423EPU7</accession>